<reference evidence="2" key="3">
    <citation type="submission" date="2022-06" db="UniProtKB">
        <authorList>
            <consortium name="EnsemblPlants"/>
        </authorList>
    </citation>
    <scope>IDENTIFICATION</scope>
</reference>
<protein>
    <submittedName>
        <fullName evidence="2">Uncharacterized protein</fullName>
    </submittedName>
</protein>
<feature type="transmembrane region" description="Helical" evidence="1">
    <location>
        <begin position="5"/>
        <end position="25"/>
    </location>
</feature>
<evidence type="ECO:0000313" key="3">
    <source>
        <dbReference type="Proteomes" id="UP000015106"/>
    </source>
</evidence>
<reference evidence="2" key="2">
    <citation type="submission" date="2018-03" db="EMBL/GenBank/DDBJ databases">
        <title>The Triticum urartu genome reveals the dynamic nature of wheat genome evolution.</title>
        <authorList>
            <person name="Ling H."/>
            <person name="Ma B."/>
            <person name="Shi X."/>
            <person name="Liu H."/>
            <person name="Dong L."/>
            <person name="Sun H."/>
            <person name="Cao Y."/>
            <person name="Gao Q."/>
            <person name="Zheng S."/>
            <person name="Li Y."/>
            <person name="Yu Y."/>
            <person name="Du H."/>
            <person name="Qi M."/>
            <person name="Li Y."/>
            <person name="Yu H."/>
            <person name="Cui Y."/>
            <person name="Wang N."/>
            <person name="Chen C."/>
            <person name="Wu H."/>
            <person name="Zhao Y."/>
            <person name="Zhang J."/>
            <person name="Li Y."/>
            <person name="Zhou W."/>
            <person name="Zhang B."/>
            <person name="Hu W."/>
            <person name="Eijk M."/>
            <person name="Tang J."/>
            <person name="Witsenboer H."/>
            <person name="Zhao S."/>
            <person name="Li Z."/>
            <person name="Zhang A."/>
            <person name="Wang D."/>
            <person name="Liang C."/>
        </authorList>
    </citation>
    <scope>NUCLEOTIDE SEQUENCE [LARGE SCALE GENOMIC DNA]</scope>
    <source>
        <strain evidence="2">cv. G1812</strain>
    </source>
</reference>
<keyword evidence="3" id="KW-1185">Reference proteome</keyword>
<dbReference type="EnsemblPlants" id="TuG1812G0200001989.01.T01">
    <property type="protein sequence ID" value="TuG1812G0200001989.01.T01"/>
    <property type="gene ID" value="TuG1812G0200001989.01"/>
</dbReference>
<keyword evidence="1" id="KW-1133">Transmembrane helix</keyword>
<accession>A0A8R7TF83</accession>
<evidence type="ECO:0000256" key="1">
    <source>
        <dbReference type="SAM" id="Phobius"/>
    </source>
</evidence>
<proteinExistence type="predicted"/>
<feature type="transmembrane region" description="Helical" evidence="1">
    <location>
        <begin position="37"/>
        <end position="57"/>
    </location>
</feature>
<dbReference type="Gramene" id="TuG1812G0200001989.01.T01">
    <property type="protein sequence ID" value="TuG1812G0200001989.01.T01"/>
    <property type="gene ID" value="TuG1812G0200001989.01"/>
</dbReference>
<keyword evidence="1" id="KW-0812">Transmembrane</keyword>
<dbReference type="Proteomes" id="UP000015106">
    <property type="component" value="Chromosome 2"/>
</dbReference>
<keyword evidence="1" id="KW-0472">Membrane</keyword>
<sequence length="74" mass="8467">MQATFLFTVVGTTRFLVVLVGQFPGDWGFFVPYLTRSILLVVLAINNISPGFCYSYIRFNYGCMTAALKFYYGW</sequence>
<name>A0A8R7TF83_TRIUA</name>
<reference evidence="3" key="1">
    <citation type="journal article" date="2013" name="Nature">
        <title>Draft genome of the wheat A-genome progenitor Triticum urartu.</title>
        <authorList>
            <person name="Ling H.Q."/>
            <person name="Zhao S."/>
            <person name="Liu D."/>
            <person name="Wang J."/>
            <person name="Sun H."/>
            <person name="Zhang C."/>
            <person name="Fan H."/>
            <person name="Li D."/>
            <person name="Dong L."/>
            <person name="Tao Y."/>
            <person name="Gao C."/>
            <person name="Wu H."/>
            <person name="Li Y."/>
            <person name="Cui Y."/>
            <person name="Guo X."/>
            <person name="Zheng S."/>
            <person name="Wang B."/>
            <person name="Yu K."/>
            <person name="Liang Q."/>
            <person name="Yang W."/>
            <person name="Lou X."/>
            <person name="Chen J."/>
            <person name="Feng M."/>
            <person name="Jian J."/>
            <person name="Zhang X."/>
            <person name="Luo G."/>
            <person name="Jiang Y."/>
            <person name="Liu J."/>
            <person name="Wang Z."/>
            <person name="Sha Y."/>
            <person name="Zhang B."/>
            <person name="Wu H."/>
            <person name="Tang D."/>
            <person name="Shen Q."/>
            <person name="Xue P."/>
            <person name="Zou S."/>
            <person name="Wang X."/>
            <person name="Liu X."/>
            <person name="Wang F."/>
            <person name="Yang Y."/>
            <person name="An X."/>
            <person name="Dong Z."/>
            <person name="Zhang K."/>
            <person name="Zhang X."/>
            <person name="Luo M.C."/>
            <person name="Dvorak J."/>
            <person name="Tong Y."/>
            <person name="Wang J."/>
            <person name="Yang H."/>
            <person name="Li Z."/>
            <person name="Wang D."/>
            <person name="Zhang A."/>
            <person name="Wang J."/>
        </authorList>
    </citation>
    <scope>NUCLEOTIDE SEQUENCE</scope>
    <source>
        <strain evidence="3">cv. G1812</strain>
    </source>
</reference>
<dbReference type="AlphaFoldDB" id="A0A8R7TF83"/>
<organism evidence="2 3">
    <name type="scientific">Triticum urartu</name>
    <name type="common">Red wild einkorn</name>
    <name type="synonym">Crithodium urartu</name>
    <dbReference type="NCBI Taxonomy" id="4572"/>
    <lineage>
        <taxon>Eukaryota</taxon>
        <taxon>Viridiplantae</taxon>
        <taxon>Streptophyta</taxon>
        <taxon>Embryophyta</taxon>
        <taxon>Tracheophyta</taxon>
        <taxon>Spermatophyta</taxon>
        <taxon>Magnoliopsida</taxon>
        <taxon>Liliopsida</taxon>
        <taxon>Poales</taxon>
        <taxon>Poaceae</taxon>
        <taxon>BOP clade</taxon>
        <taxon>Pooideae</taxon>
        <taxon>Triticodae</taxon>
        <taxon>Triticeae</taxon>
        <taxon>Triticinae</taxon>
        <taxon>Triticum</taxon>
    </lineage>
</organism>
<evidence type="ECO:0000313" key="2">
    <source>
        <dbReference type="EnsemblPlants" id="TuG1812G0200001989.01.T01"/>
    </source>
</evidence>